<dbReference type="PANTHER" id="PTHR47926">
    <property type="entry name" value="PENTATRICOPEPTIDE REPEAT-CONTAINING PROTEIN"/>
    <property type="match status" value="1"/>
</dbReference>
<dbReference type="InterPro" id="IPR046848">
    <property type="entry name" value="E_motif"/>
</dbReference>
<name>A0A5K1FIF8_9MAGN</name>
<feature type="repeat" description="PPR" evidence="2">
    <location>
        <begin position="213"/>
        <end position="247"/>
    </location>
</feature>
<evidence type="ECO:0000256" key="1">
    <source>
        <dbReference type="ARBA" id="ARBA00022737"/>
    </source>
</evidence>
<dbReference type="InterPro" id="IPR011990">
    <property type="entry name" value="TPR-like_helical_dom_sf"/>
</dbReference>
<dbReference type="GO" id="GO:0008270">
    <property type="term" value="F:zinc ion binding"/>
    <property type="evidence" value="ECO:0007669"/>
    <property type="project" value="InterPro"/>
</dbReference>
<evidence type="ECO:0000259" key="3">
    <source>
        <dbReference type="Pfam" id="PF14432"/>
    </source>
</evidence>
<dbReference type="PANTHER" id="PTHR47926:SF447">
    <property type="entry name" value="DYW DOMAIN-CONTAINING PROTEIN"/>
    <property type="match status" value="1"/>
</dbReference>
<dbReference type="NCBIfam" id="TIGR00756">
    <property type="entry name" value="PPR"/>
    <property type="match status" value="4"/>
</dbReference>
<dbReference type="FunFam" id="1.25.40.10:FF:000184">
    <property type="entry name" value="Pentatricopeptide repeat-containing protein, chloroplastic"/>
    <property type="match status" value="1"/>
</dbReference>
<evidence type="ECO:0000256" key="2">
    <source>
        <dbReference type="PROSITE-ProRule" id="PRU00708"/>
    </source>
</evidence>
<dbReference type="Gene3D" id="1.25.40.10">
    <property type="entry name" value="Tetratricopeptide repeat domain"/>
    <property type="match status" value="4"/>
</dbReference>
<dbReference type="PROSITE" id="PS51375">
    <property type="entry name" value="PPR"/>
    <property type="match status" value="3"/>
</dbReference>
<feature type="domain" description="DYW" evidence="3">
    <location>
        <begin position="530"/>
        <end position="622"/>
    </location>
</feature>
<dbReference type="InterPro" id="IPR032867">
    <property type="entry name" value="DYW_dom"/>
</dbReference>
<feature type="repeat" description="PPR" evidence="2">
    <location>
        <begin position="283"/>
        <end position="313"/>
    </location>
</feature>
<gene>
    <name evidence="4" type="ORF">NYM_LOCUS26282</name>
</gene>
<dbReference type="Gramene" id="NC8G0299750.1">
    <property type="protein sequence ID" value="NC8G0299750.1:cds"/>
    <property type="gene ID" value="NC8G0299750"/>
</dbReference>
<dbReference type="Pfam" id="PF13041">
    <property type="entry name" value="PPR_2"/>
    <property type="match status" value="3"/>
</dbReference>
<dbReference type="Pfam" id="PF20431">
    <property type="entry name" value="E_motif"/>
    <property type="match status" value="1"/>
</dbReference>
<dbReference type="OMA" id="ACCHQGL"/>
<dbReference type="Pfam" id="PF14432">
    <property type="entry name" value="DYW_deaminase"/>
    <property type="match status" value="1"/>
</dbReference>
<sequence length="622" mass="70421">MARSMVTFFISPRSWFRGRMKCTLLIHTSSVYQPPPKHSTVENYEGLDPQRLLNLLNSCTNFEQMKQLHCQMVTSGLSYTIPTSVKLIEISSSSSSRMDYASLVFREVENPDTHLCNSMIRANAHLNLHEEAIFAYIKMHRQSILPDHYTFPILLKSCAHLSLLDLGMSTHGAILKLGLDSNVFTDTALVYMYCSCKCLDSARQVFDQMPERNSVSWNAMITGYTHNRRFMEALDLFSRMCAWKIGVSEVTVVSALSACAHLGALNQGKWVHSFIKQNEIKLNVFVGTALIDMYAKCGSITESEKVFQAMKRKNTFTWNAMISGLAMNGHGEAAVELFSRMLEENIKPDGVTFLAILCACCHQGLVDEGKEFMIRMEKEFALRPNIEHYGCMVDLLGRAGSLDEAMKLINSMPIKPDAAIWRALLAACRVHGNMELSELAIGNLLELEPNKGENYILLANLLVRSRKWDKVAEVRKTMTERRIKKVPGCSSIEVDDVIYEFTVGDKFDGVEWDKIDSMLGEMSRELRLAGHVAGTEIVSYDIEEEEKESSLIYHSEKVAIAFGLLRTLPGTVIRIVKNLRVCNDCHSSIKLFSQIYERDITVRDRNRFHHFSGGTCSCRDYW</sequence>
<dbReference type="SUPFAM" id="SSF48452">
    <property type="entry name" value="TPR-like"/>
    <property type="match status" value="1"/>
</dbReference>
<dbReference type="GO" id="GO:0009451">
    <property type="term" value="P:RNA modification"/>
    <property type="evidence" value="ECO:0007669"/>
    <property type="project" value="InterPro"/>
</dbReference>
<dbReference type="FunFam" id="1.25.40.10:FF:000427">
    <property type="entry name" value="Pentatricopeptide repeat-containing protein chloroplastic"/>
    <property type="match status" value="1"/>
</dbReference>
<dbReference type="EMBL" id="LR721786">
    <property type="protein sequence ID" value="VVW62500.1"/>
    <property type="molecule type" value="Genomic_DNA"/>
</dbReference>
<evidence type="ECO:0000313" key="4">
    <source>
        <dbReference type="EMBL" id="VVW62500.1"/>
    </source>
</evidence>
<dbReference type="OrthoDB" id="185373at2759"/>
<dbReference type="Pfam" id="PF01535">
    <property type="entry name" value="PPR"/>
    <property type="match status" value="1"/>
</dbReference>
<proteinExistence type="predicted"/>
<reference evidence="4" key="1">
    <citation type="submission" date="2019-09" db="EMBL/GenBank/DDBJ databases">
        <authorList>
            <person name="Zhang L."/>
        </authorList>
    </citation>
    <scope>NUCLEOTIDE SEQUENCE</scope>
</reference>
<keyword evidence="1" id="KW-0677">Repeat</keyword>
<accession>A0A5K1FIF8</accession>
<dbReference type="AlphaFoldDB" id="A0A5K1FIF8"/>
<dbReference type="GO" id="GO:0003723">
    <property type="term" value="F:RNA binding"/>
    <property type="evidence" value="ECO:0007669"/>
    <property type="project" value="InterPro"/>
</dbReference>
<organism evidence="4">
    <name type="scientific">Nymphaea colorata</name>
    <name type="common">pocket water lily</name>
    <dbReference type="NCBI Taxonomy" id="210225"/>
    <lineage>
        <taxon>Eukaryota</taxon>
        <taxon>Viridiplantae</taxon>
        <taxon>Streptophyta</taxon>
        <taxon>Embryophyta</taxon>
        <taxon>Tracheophyta</taxon>
        <taxon>Spermatophyta</taxon>
        <taxon>Magnoliopsida</taxon>
        <taxon>Nymphaeales</taxon>
        <taxon>Nymphaeaceae</taxon>
        <taxon>Nymphaea</taxon>
    </lineage>
</organism>
<dbReference type="InterPro" id="IPR002885">
    <property type="entry name" value="PPR_rpt"/>
</dbReference>
<feature type="repeat" description="PPR" evidence="2">
    <location>
        <begin position="314"/>
        <end position="348"/>
    </location>
</feature>
<dbReference type="InterPro" id="IPR046960">
    <property type="entry name" value="PPR_At4g14850-like_plant"/>
</dbReference>
<protein>
    <recommendedName>
        <fullName evidence="3">DYW domain-containing protein</fullName>
    </recommendedName>
</protein>